<dbReference type="SMART" id="SM01255">
    <property type="entry name" value="KNOX1"/>
    <property type="match status" value="1"/>
</dbReference>
<evidence type="ECO:0000256" key="1">
    <source>
        <dbReference type="ARBA" id="ARBA00004123"/>
    </source>
</evidence>
<name>A0AAD3S2H5_NEPGR</name>
<feature type="domain" description="KNOX2" evidence="5">
    <location>
        <begin position="168"/>
        <end position="219"/>
    </location>
</feature>
<dbReference type="PANTHER" id="PTHR48452:SF1">
    <property type="entry name" value="FUSED COMPOUND LEAF 1"/>
    <property type="match status" value="1"/>
</dbReference>
<sequence length="242" mass="27672">MEDYNQVGEGIVRLNHHHQRGNFSNYVAAPNGNNQICSFQLKNSGELCFQAVKNEASTSQSLPSKFHYSILRGQPSTTATATHVYNPDRLHHHQQQHAEEEDDEGKERQGASHDQMDDMKAKIIAHPHYSNLLQAYLDCQKVGAPPEEVARLSAARQEFETRQQSSFTSRVASEDPELDQFMEAYYNMLVKYRDELTRPVQEALDFMRRMEAQLNLLRNDRVRIFTSGKLSLLSCSCFFSSA</sequence>
<dbReference type="InterPro" id="IPR005540">
    <property type="entry name" value="KNOX1"/>
</dbReference>
<feature type="domain" description="KNOX1" evidence="4">
    <location>
        <begin position="117"/>
        <end position="161"/>
    </location>
</feature>
<evidence type="ECO:0000256" key="2">
    <source>
        <dbReference type="ARBA" id="ARBA00023242"/>
    </source>
</evidence>
<comment type="caution">
    <text evidence="6">The sequence shown here is derived from an EMBL/GenBank/DDBJ whole genome shotgun (WGS) entry which is preliminary data.</text>
</comment>
<dbReference type="GO" id="GO:0003677">
    <property type="term" value="F:DNA binding"/>
    <property type="evidence" value="ECO:0007669"/>
    <property type="project" value="InterPro"/>
</dbReference>
<evidence type="ECO:0000256" key="3">
    <source>
        <dbReference type="SAM" id="MobiDB-lite"/>
    </source>
</evidence>
<dbReference type="AlphaFoldDB" id="A0AAD3S2H5"/>
<accession>A0AAD3S2H5</accession>
<dbReference type="Pfam" id="PF03791">
    <property type="entry name" value="KNOX2"/>
    <property type="match status" value="1"/>
</dbReference>
<dbReference type="InterPro" id="IPR005541">
    <property type="entry name" value="KNOX2"/>
</dbReference>
<evidence type="ECO:0000259" key="5">
    <source>
        <dbReference type="SMART" id="SM01256"/>
    </source>
</evidence>
<proteinExistence type="predicted"/>
<keyword evidence="7" id="KW-1185">Reference proteome</keyword>
<comment type="subcellular location">
    <subcellularLocation>
        <location evidence="1">Nucleus</location>
    </subcellularLocation>
</comment>
<dbReference type="SMART" id="SM01256">
    <property type="entry name" value="KNOX2"/>
    <property type="match status" value="1"/>
</dbReference>
<gene>
    <name evidence="6" type="ORF">Nepgr_005056</name>
</gene>
<protein>
    <submittedName>
        <fullName evidence="6">Uncharacterized protein</fullName>
    </submittedName>
</protein>
<feature type="region of interest" description="Disordered" evidence="3">
    <location>
        <begin position="91"/>
        <end position="115"/>
    </location>
</feature>
<organism evidence="6 7">
    <name type="scientific">Nepenthes gracilis</name>
    <name type="common">Slender pitcher plant</name>
    <dbReference type="NCBI Taxonomy" id="150966"/>
    <lineage>
        <taxon>Eukaryota</taxon>
        <taxon>Viridiplantae</taxon>
        <taxon>Streptophyta</taxon>
        <taxon>Embryophyta</taxon>
        <taxon>Tracheophyta</taxon>
        <taxon>Spermatophyta</taxon>
        <taxon>Magnoliopsida</taxon>
        <taxon>eudicotyledons</taxon>
        <taxon>Gunneridae</taxon>
        <taxon>Pentapetalae</taxon>
        <taxon>Caryophyllales</taxon>
        <taxon>Nepenthaceae</taxon>
        <taxon>Nepenthes</taxon>
    </lineage>
</organism>
<evidence type="ECO:0000313" key="6">
    <source>
        <dbReference type="EMBL" id="GMH03217.1"/>
    </source>
</evidence>
<keyword evidence="2" id="KW-0539">Nucleus</keyword>
<evidence type="ECO:0000259" key="4">
    <source>
        <dbReference type="SMART" id="SM01255"/>
    </source>
</evidence>
<dbReference type="Proteomes" id="UP001279734">
    <property type="component" value="Unassembled WGS sequence"/>
</dbReference>
<dbReference type="Pfam" id="PF03790">
    <property type="entry name" value="KNOX1"/>
    <property type="match status" value="1"/>
</dbReference>
<dbReference type="GO" id="GO:0005634">
    <property type="term" value="C:nucleus"/>
    <property type="evidence" value="ECO:0007669"/>
    <property type="project" value="UniProtKB-SubCell"/>
</dbReference>
<dbReference type="PANTHER" id="PTHR48452">
    <property type="entry name" value="FUSED COMPOUND LEAF 1"/>
    <property type="match status" value="1"/>
</dbReference>
<reference evidence="6" key="1">
    <citation type="submission" date="2023-05" db="EMBL/GenBank/DDBJ databases">
        <title>Nepenthes gracilis genome sequencing.</title>
        <authorList>
            <person name="Fukushima K."/>
        </authorList>
    </citation>
    <scope>NUCLEOTIDE SEQUENCE</scope>
    <source>
        <strain evidence="6">SING2019-196</strain>
    </source>
</reference>
<feature type="compositionally biased region" description="Basic and acidic residues" evidence="3">
    <location>
        <begin position="105"/>
        <end position="115"/>
    </location>
</feature>
<dbReference type="EMBL" id="BSYO01000004">
    <property type="protein sequence ID" value="GMH03217.1"/>
    <property type="molecule type" value="Genomic_DNA"/>
</dbReference>
<evidence type="ECO:0000313" key="7">
    <source>
        <dbReference type="Proteomes" id="UP001279734"/>
    </source>
</evidence>